<feature type="chain" id="PRO_5046108085" description="Secreted protein" evidence="2">
    <location>
        <begin position="17"/>
        <end position="227"/>
    </location>
</feature>
<dbReference type="Proteomes" id="UP001586593">
    <property type="component" value="Unassembled WGS sequence"/>
</dbReference>
<name>A0ABR3VJR8_9PEZI</name>
<evidence type="ECO:0000256" key="2">
    <source>
        <dbReference type="SAM" id="SignalP"/>
    </source>
</evidence>
<feature type="signal peptide" evidence="2">
    <location>
        <begin position="1"/>
        <end position="16"/>
    </location>
</feature>
<keyword evidence="4" id="KW-1185">Reference proteome</keyword>
<reference evidence="3 4" key="1">
    <citation type="journal article" date="2024" name="Commun. Biol.">
        <title>Comparative genomic analysis of thermophilic fungi reveals convergent evolutionary adaptations and gene losses.</title>
        <authorList>
            <person name="Steindorff A.S."/>
            <person name="Aguilar-Pontes M.V."/>
            <person name="Robinson A.J."/>
            <person name="Andreopoulos B."/>
            <person name="LaButti K."/>
            <person name="Kuo A."/>
            <person name="Mondo S."/>
            <person name="Riley R."/>
            <person name="Otillar R."/>
            <person name="Haridas S."/>
            <person name="Lipzen A."/>
            <person name="Grimwood J."/>
            <person name="Schmutz J."/>
            <person name="Clum A."/>
            <person name="Reid I.D."/>
            <person name="Moisan M.C."/>
            <person name="Butler G."/>
            <person name="Nguyen T.T.M."/>
            <person name="Dewar K."/>
            <person name="Conant G."/>
            <person name="Drula E."/>
            <person name="Henrissat B."/>
            <person name="Hansel C."/>
            <person name="Singer S."/>
            <person name="Hutchinson M.I."/>
            <person name="de Vries R.P."/>
            <person name="Natvig D.O."/>
            <person name="Powell A.J."/>
            <person name="Tsang A."/>
            <person name="Grigoriev I.V."/>
        </authorList>
    </citation>
    <scope>NUCLEOTIDE SEQUENCE [LARGE SCALE GENOMIC DNA]</scope>
    <source>
        <strain evidence="3 4">ATCC 24622</strain>
    </source>
</reference>
<evidence type="ECO:0008006" key="5">
    <source>
        <dbReference type="Google" id="ProtNLM"/>
    </source>
</evidence>
<evidence type="ECO:0000313" key="3">
    <source>
        <dbReference type="EMBL" id="KAL1842138.1"/>
    </source>
</evidence>
<keyword evidence="2" id="KW-0732">Signal</keyword>
<dbReference type="EMBL" id="JAZHXJ010001987">
    <property type="protein sequence ID" value="KAL1842138.1"/>
    <property type="molecule type" value="Genomic_DNA"/>
</dbReference>
<evidence type="ECO:0000313" key="4">
    <source>
        <dbReference type="Proteomes" id="UP001586593"/>
    </source>
</evidence>
<sequence>MCTLLCVLRGLLPALAVVATVQRSVSPASPPEAVSPKPRPSLSIRDSCGSVTECPRCFFFIWGEGVMLQRRRVGYPAARSPLLQDDDLSRSHVQQCLPDPSLSPPRGISRRIGIAHASVLVPRLRPLDNQEHRRQGAVAKVDQAAPLHLRSRLLEIEKNAVAVAVYRPGAPRLKLDVGAERSDDVQHPRFEHERRRQDLSEGRPLRHELHVAAQQAGTTWDRAPGVA</sequence>
<accession>A0ABR3VJR8</accession>
<comment type="caution">
    <text evidence="3">The sequence shown here is derived from an EMBL/GenBank/DDBJ whole genome shotgun (WGS) entry which is preliminary data.</text>
</comment>
<feature type="region of interest" description="Disordered" evidence="1">
    <location>
        <begin position="178"/>
        <end position="204"/>
    </location>
</feature>
<evidence type="ECO:0000256" key="1">
    <source>
        <dbReference type="SAM" id="MobiDB-lite"/>
    </source>
</evidence>
<organism evidence="3 4">
    <name type="scientific">Phialemonium thermophilum</name>
    <dbReference type="NCBI Taxonomy" id="223376"/>
    <lineage>
        <taxon>Eukaryota</taxon>
        <taxon>Fungi</taxon>
        <taxon>Dikarya</taxon>
        <taxon>Ascomycota</taxon>
        <taxon>Pezizomycotina</taxon>
        <taxon>Sordariomycetes</taxon>
        <taxon>Sordariomycetidae</taxon>
        <taxon>Cephalothecales</taxon>
        <taxon>Cephalothecaceae</taxon>
        <taxon>Phialemonium</taxon>
    </lineage>
</organism>
<protein>
    <recommendedName>
        <fullName evidence="5">Secreted protein</fullName>
    </recommendedName>
</protein>
<gene>
    <name evidence="3" type="ORF">VTK73DRAFT_3195</name>
</gene>
<proteinExistence type="predicted"/>